<sequence>MKAIRTLLPVFSLFATLALAPAAHAQFGSGIVYDPTQSAHAVQEIQQGEQQLQKWATELNNWQQHLLKEAQIFTTAEQTRTQIVTMYNLAYQMATMPQNLEARYKADWSRWESLAAPPNSYGNTSPLVNALNFGGLPQAQQGYNSAYVQPQSYPSGSYSSLDARTQATVANQYATSEFAQSTTTSTLSTLGTIRADAQAFATKLANLESDTFSNDPSQQTQNALLGKINSATLLQIHSQQDTNQLLMASIQQQLLAQKQQIDAQNRAINDAIYFQQNFSNTMQNVSNGVSTSLHAISLSTTAQ</sequence>
<dbReference type="RefSeq" id="WP_050061915.1">
    <property type="nucleotide sequence ID" value="NZ_JACHEK010000002.1"/>
</dbReference>
<evidence type="ECO:0000313" key="3">
    <source>
        <dbReference type="Proteomes" id="UP000538666"/>
    </source>
</evidence>
<dbReference type="OrthoDB" id="110629at2"/>
<feature type="signal peptide" evidence="1">
    <location>
        <begin position="1"/>
        <end position="25"/>
    </location>
</feature>
<name>A0A841JRC4_9BACT</name>
<keyword evidence="1" id="KW-0732">Signal</keyword>
<dbReference type="AlphaFoldDB" id="A0A841JRC4"/>
<accession>A0A841JRC4</accession>
<gene>
    <name evidence="2" type="ORF">HNQ77_000909</name>
</gene>
<feature type="chain" id="PRO_5032733649" description="P-type conjugative transfer protein TrbJ" evidence="1">
    <location>
        <begin position="26"/>
        <end position="303"/>
    </location>
</feature>
<proteinExistence type="predicted"/>
<evidence type="ECO:0000256" key="1">
    <source>
        <dbReference type="SAM" id="SignalP"/>
    </source>
</evidence>
<dbReference type="Proteomes" id="UP000538666">
    <property type="component" value="Unassembled WGS sequence"/>
</dbReference>
<keyword evidence="3" id="KW-1185">Reference proteome</keyword>
<evidence type="ECO:0008006" key="4">
    <source>
        <dbReference type="Google" id="ProtNLM"/>
    </source>
</evidence>
<comment type="caution">
    <text evidence="2">The sequence shown here is derived from an EMBL/GenBank/DDBJ whole genome shotgun (WGS) entry which is preliminary data.</text>
</comment>
<reference evidence="2 3" key="1">
    <citation type="submission" date="2020-08" db="EMBL/GenBank/DDBJ databases">
        <title>Genomic Encyclopedia of Type Strains, Phase IV (KMG-IV): sequencing the most valuable type-strain genomes for metagenomic binning, comparative biology and taxonomic classification.</title>
        <authorList>
            <person name="Goeker M."/>
        </authorList>
    </citation>
    <scope>NUCLEOTIDE SEQUENCE [LARGE SCALE GENOMIC DNA]</scope>
    <source>
        <strain evidence="2 3">DSM 103733</strain>
    </source>
</reference>
<organism evidence="2 3">
    <name type="scientific">Silvibacterium bohemicum</name>
    <dbReference type="NCBI Taxonomy" id="1577686"/>
    <lineage>
        <taxon>Bacteria</taxon>
        <taxon>Pseudomonadati</taxon>
        <taxon>Acidobacteriota</taxon>
        <taxon>Terriglobia</taxon>
        <taxon>Terriglobales</taxon>
        <taxon>Acidobacteriaceae</taxon>
        <taxon>Silvibacterium</taxon>
    </lineage>
</organism>
<protein>
    <recommendedName>
        <fullName evidence="4">P-type conjugative transfer protein TrbJ</fullName>
    </recommendedName>
</protein>
<dbReference type="EMBL" id="JACHEK010000002">
    <property type="protein sequence ID" value="MBB6142965.1"/>
    <property type="molecule type" value="Genomic_DNA"/>
</dbReference>
<evidence type="ECO:0000313" key="2">
    <source>
        <dbReference type="EMBL" id="MBB6142965.1"/>
    </source>
</evidence>